<keyword evidence="3" id="KW-0217">Developmental protein</keyword>
<gene>
    <name evidence="11" type="ORF">ARALYDRAFT_920040</name>
</gene>
<feature type="compositionally biased region" description="Basic and acidic residues" evidence="9">
    <location>
        <begin position="30"/>
        <end position="42"/>
    </location>
</feature>
<keyword evidence="6" id="KW-0372">Hormone</keyword>
<reference evidence="12" key="1">
    <citation type="journal article" date="2011" name="Nat. Genet.">
        <title>The Arabidopsis lyrata genome sequence and the basis of rapid genome size change.</title>
        <authorList>
            <person name="Hu T.T."/>
            <person name="Pattyn P."/>
            <person name="Bakker E.G."/>
            <person name="Cao J."/>
            <person name="Cheng J.-F."/>
            <person name="Clark R.M."/>
            <person name="Fahlgren N."/>
            <person name="Fawcett J.A."/>
            <person name="Grimwood J."/>
            <person name="Gundlach H."/>
            <person name="Haberer G."/>
            <person name="Hollister J.D."/>
            <person name="Ossowski S."/>
            <person name="Ottilar R.P."/>
            <person name="Salamov A.A."/>
            <person name="Schneeberger K."/>
            <person name="Spannagl M."/>
            <person name="Wang X."/>
            <person name="Yang L."/>
            <person name="Nasrallah M.E."/>
            <person name="Bergelson J."/>
            <person name="Carrington J.C."/>
            <person name="Gaut B.S."/>
            <person name="Schmutz J."/>
            <person name="Mayer K.F.X."/>
            <person name="Van de Peer Y."/>
            <person name="Grigoriev I.V."/>
            <person name="Nordborg M."/>
            <person name="Weigel D."/>
            <person name="Guo Y.-L."/>
        </authorList>
    </citation>
    <scope>NUCLEOTIDE SEQUENCE [LARGE SCALE GENOMIC DNA]</scope>
    <source>
        <strain evidence="12">cv. MN47</strain>
    </source>
</reference>
<organism evidence="12">
    <name type="scientific">Arabidopsis lyrata subsp. lyrata</name>
    <name type="common">Lyre-leaved rock-cress</name>
    <dbReference type="NCBI Taxonomy" id="81972"/>
    <lineage>
        <taxon>Eukaryota</taxon>
        <taxon>Viridiplantae</taxon>
        <taxon>Streptophyta</taxon>
        <taxon>Embryophyta</taxon>
        <taxon>Tracheophyta</taxon>
        <taxon>Spermatophyta</taxon>
        <taxon>Magnoliopsida</taxon>
        <taxon>eudicotyledons</taxon>
        <taxon>Gunneridae</taxon>
        <taxon>Pentapetalae</taxon>
        <taxon>rosids</taxon>
        <taxon>malvids</taxon>
        <taxon>Brassicales</taxon>
        <taxon>Brassicaceae</taxon>
        <taxon>Camelineae</taxon>
        <taxon>Arabidopsis</taxon>
    </lineage>
</organism>
<evidence type="ECO:0000256" key="1">
    <source>
        <dbReference type="ARBA" id="ARBA00004271"/>
    </source>
</evidence>
<evidence type="ECO:0000256" key="4">
    <source>
        <dbReference type="ARBA" id="ARBA00022523"/>
    </source>
</evidence>
<feature type="compositionally biased region" description="Basic and acidic residues" evidence="9">
    <location>
        <begin position="64"/>
        <end position="79"/>
    </location>
</feature>
<evidence type="ECO:0000313" key="12">
    <source>
        <dbReference type="Proteomes" id="UP000008694"/>
    </source>
</evidence>
<sequence length="101" mass="11402">MKLSVYIILSILFISTVFYKIQFTEARQLRKTNDQDHDDRHFTVGYTDDFGPTSPGNSPGIGHKMKENEENVEGYKDDFEPTTPGHSPGVGHTVKNNEPNC</sequence>
<evidence type="ECO:0000256" key="2">
    <source>
        <dbReference type="ARBA" id="ARBA00008963"/>
    </source>
</evidence>
<dbReference type="Proteomes" id="UP000008694">
    <property type="component" value="Unassembled WGS sequence"/>
</dbReference>
<keyword evidence="8" id="KW-0379">Hydroxylation</keyword>
<protein>
    <submittedName>
        <fullName evidence="11">Uncharacterized protein</fullName>
    </submittedName>
</protein>
<dbReference type="HOGENOM" id="CLU_2295563_0_0_1"/>
<dbReference type="PANTHER" id="PTHR33348:SF44">
    <property type="entry name" value="PRECURSOR OF CEP6"/>
    <property type="match status" value="1"/>
</dbReference>
<dbReference type="GO" id="GO:0048046">
    <property type="term" value="C:apoplast"/>
    <property type="evidence" value="ECO:0007669"/>
    <property type="project" value="UniProtKB-SubCell"/>
</dbReference>
<evidence type="ECO:0000256" key="10">
    <source>
        <dbReference type="SAM" id="Phobius"/>
    </source>
</evidence>
<evidence type="ECO:0000256" key="6">
    <source>
        <dbReference type="ARBA" id="ARBA00022702"/>
    </source>
</evidence>
<dbReference type="GO" id="GO:1901371">
    <property type="term" value="P:regulation of leaf morphogenesis"/>
    <property type="evidence" value="ECO:0007669"/>
    <property type="project" value="EnsemblPlants"/>
</dbReference>
<keyword evidence="5" id="KW-0964">Secreted</keyword>
<comment type="subcellular location">
    <subcellularLocation>
        <location evidence="1">Secreted</location>
        <location evidence="1">Extracellular space</location>
        <location evidence="1">Apoplast</location>
    </subcellularLocation>
</comment>
<keyword evidence="12" id="KW-1185">Reference proteome</keyword>
<dbReference type="GO" id="GO:0005179">
    <property type="term" value="F:hormone activity"/>
    <property type="evidence" value="ECO:0007669"/>
    <property type="project" value="UniProtKB-KW"/>
</dbReference>
<dbReference type="Gramene" id="scaffold_803440.1">
    <property type="protein sequence ID" value="scaffold_803440.1"/>
    <property type="gene ID" value="scaffold_803440.1"/>
</dbReference>
<keyword evidence="10" id="KW-1133">Transmembrane helix</keyword>
<dbReference type="GO" id="GO:2000280">
    <property type="term" value="P:regulation of root development"/>
    <property type="evidence" value="ECO:0007669"/>
    <property type="project" value="EnsemblPlants"/>
</dbReference>
<proteinExistence type="inferred from homology"/>
<dbReference type="AlphaFoldDB" id="D7MLX8"/>
<dbReference type="STRING" id="81972.D7MLX8"/>
<keyword evidence="4" id="KW-0052">Apoplast</keyword>
<dbReference type="GO" id="GO:0048364">
    <property type="term" value="P:root development"/>
    <property type="evidence" value="ECO:0007669"/>
    <property type="project" value="InterPro"/>
</dbReference>
<dbReference type="PANTHER" id="PTHR33348">
    <property type="entry name" value="PRECURSOR OF CEP5"/>
    <property type="match status" value="1"/>
</dbReference>
<dbReference type="EMBL" id="GL348720">
    <property type="protein sequence ID" value="EFH42993.1"/>
    <property type="molecule type" value="Genomic_DNA"/>
</dbReference>
<evidence type="ECO:0000313" key="11">
    <source>
        <dbReference type="EMBL" id="EFH42993.1"/>
    </source>
</evidence>
<comment type="similarity">
    <text evidence="2">Belongs to the C-terminally encoded plant signaling peptide (CEP) family.</text>
</comment>
<keyword evidence="10" id="KW-0472">Membrane</keyword>
<evidence type="ECO:0000256" key="5">
    <source>
        <dbReference type="ARBA" id="ARBA00022525"/>
    </source>
</evidence>
<evidence type="ECO:0000256" key="8">
    <source>
        <dbReference type="ARBA" id="ARBA00023278"/>
    </source>
</evidence>
<evidence type="ECO:0000256" key="9">
    <source>
        <dbReference type="SAM" id="MobiDB-lite"/>
    </source>
</evidence>
<evidence type="ECO:0000256" key="7">
    <source>
        <dbReference type="ARBA" id="ARBA00022729"/>
    </source>
</evidence>
<dbReference type="GO" id="GO:1902025">
    <property type="term" value="P:nitrate import"/>
    <property type="evidence" value="ECO:0007669"/>
    <property type="project" value="EnsemblPlants"/>
</dbReference>
<evidence type="ECO:0000256" key="3">
    <source>
        <dbReference type="ARBA" id="ARBA00022473"/>
    </source>
</evidence>
<name>D7MLX8_ARALL</name>
<accession>D7MLX8</accession>
<dbReference type="eggNOG" id="ENOG502S6UF">
    <property type="taxonomic scope" value="Eukaryota"/>
</dbReference>
<dbReference type="InterPro" id="IPR033250">
    <property type="entry name" value="CEP"/>
</dbReference>
<keyword evidence="7" id="KW-0732">Signal</keyword>
<feature type="transmembrane region" description="Helical" evidence="10">
    <location>
        <begin position="6"/>
        <end position="23"/>
    </location>
</feature>
<dbReference type="GO" id="GO:0006995">
    <property type="term" value="P:cellular response to nitrogen starvation"/>
    <property type="evidence" value="ECO:0007669"/>
    <property type="project" value="EnsemblPlants"/>
</dbReference>
<dbReference type="OrthoDB" id="1675975at2759"/>
<keyword evidence="10" id="KW-0812">Transmembrane</keyword>
<feature type="region of interest" description="Disordered" evidence="9">
    <location>
        <begin position="30"/>
        <end position="101"/>
    </location>
</feature>